<dbReference type="GO" id="GO:0048731">
    <property type="term" value="P:system development"/>
    <property type="evidence" value="ECO:0007669"/>
    <property type="project" value="UniProtKB-ARBA"/>
</dbReference>
<gene>
    <name evidence="4" type="ORF">SPLIT_LOCUS10570</name>
</gene>
<dbReference type="EMBL" id="LR824536">
    <property type="protein sequence ID" value="CAH1645217.1"/>
    <property type="molecule type" value="Genomic_DNA"/>
</dbReference>
<dbReference type="GO" id="GO:0009887">
    <property type="term" value="P:animal organ morphogenesis"/>
    <property type="evidence" value="ECO:0007669"/>
    <property type="project" value="TreeGrafter"/>
</dbReference>
<dbReference type="GO" id="GO:0009888">
    <property type="term" value="P:tissue development"/>
    <property type="evidence" value="ECO:0007669"/>
    <property type="project" value="TreeGrafter"/>
</dbReference>
<organism evidence="4 5">
    <name type="scientific">Spodoptera littoralis</name>
    <name type="common">Egyptian cotton leafworm</name>
    <dbReference type="NCBI Taxonomy" id="7109"/>
    <lineage>
        <taxon>Eukaryota</taxon>
        <taxon>Metazoa</taxon>
        <taxon>Ecdysozoa</taxon>
        <taxon>Arthropoda</taxon>
        <taxon>Hexapoda</taxon>
        <taxon>Insecta</taxon>
        <taxon>Pterygota</taxon>
        <taxon>Neoptera</taxon>
        <taxon>Endopterygota</taxon>
        <taxon>Lepidoptera</taxon>
        <taxon>Glossata</taxon>
        <taxon>Ditrysia</taxon>
        <taxon>Noctuoidea</taxon>
        <taxon>Noctuidae</taxon>
        <taxon>Amphipyrinae</taxon>
        <taxon>Spodoptera</taxon>
    </lineage>
</organism>
<accession>A0A9P0N9Z7</accession>
<keyword evidence="2" id="KW-0424">Laminin EGF-like domain</keyword>
<keyword evidence="5" id="KW-1185">Reference proteome</keyword>
<evidence type="ECO:0000313" key="5">
    <source>
        <dbReference type="Proteomes" id="UP001153321"/>
    </source>
</evidence>
<dbReference type="PANTHER" id="PTHR10574">
    <property type="entry name" value="NETRIN/LAMININ-RELATED"/>
    <property type="match status" value="1"/>
</dbReference>
<evidence type="ECO:0000256" key="3">
    <source>
        <dbReference type="SAM" id="MobiDB-lite"/>
    </source>
</evidence>
<dbReference type="Proteomes" id="UP001153321">
    <property type="component" value="Chromosome 5"/>
</dbReference>
<dbReference type="CDD" id="cd00055">
    <property type="entry name" value="EGF_Lam"/>
    <property type="match status" value="1"/>
</dbReference>
<sequence length="177" mass="19317">MIRAFGDRDHCRKLWDLRPERRRRKARAAKRTSRADKPACSTQFASPRPLENGEMHVGVGEGVVARRVRLSFRAAHASSAKQQYYTVRALTIAARCLCHGHATKCEVNAQGAKCECEHGTCGAHCQRCCSGGSWSPHEPCDDGEEKAECSCGERGACSYDDTGAILCVNCTVISSSI</sequence>
<evidence type="ECO:0000256" key="1">
    <source>
        <dbReference type="ARBA" id="ARBA00023157"/>
    </source>
</evidence>
<evidence type="ECO:0000313" key="4">
    <source>
        <dbReference type="EMBL" id="CAH1645217.1"/>
    </source>
</evidence>
<reference evidence="4" key="1">
    <citation type="submission" date="2022-02" db="EMBL/GenBank/DDBJ databases">
        <authorList>
            <person name="King R."/>
        </authorList>
    </citation>
    <scope>NUCLEOTIDE SEQUENCE</scope>
</reference>
<evidence type="ECO:0000256" key="2">
    <source>
        <dbReference type="ARBA" id="ARBA00023292"/>
    </source>
</evidence>
<dbReference type="InterPro" id="IPR002049">
    <property type="entry name" value="LE_dom"/>
</dbReference>
<feature type="region of interest" description="Disordered" evidence="3">
    <location>
        <begin position="22"/>
        <end position="55"/>
    </location>
</feature>
<dbReference type="AlphaFoldDB" id="A0A9P0N9Z7"/>
<proteinExistence type="predicted"/>
<protein>
    <recommendedName>
        <fullName evidence="6">Laminin EGF-like domain-containing protein</fullName>
    </recommendedName>
</protein>
<feature type="compositionally biased region" description="Basic residues" evidence="3">
    <location>
        <begin position="22"/>
        <end position="32"/>
    </location>
</feature>
<dbReference type="InterPro" id="IPR050440">
    <property type="entry name" value="Laminin/Netrin_ECM"/>
</dbReference>
<evidence type="ECO:0008006" key="6">
    <source>
        <dbReference type="Google" id="ProtNLM"/>
    </source>
</evidence>
<dbReference type="PANTHER" id="PTHR10574:SF444">
    <property type="entry name" value="BASEMENT MEMBRANE-SPECIFIC HEPARAN SULFATE PROTEOGLYCAN CORE PROTEIN"/>
    <property type="match status" value="1"/>
</dbReference>
<dbReference type="Gene3D" id="2.60.120.260">
    <property type="entry name" value="Galactose-binding domain-like"/>
    <property type="match status" value="1"/>
</dbReference>
<name>A0A9P0N9Z7_SPOLI</name>
<keyword evidence="1" id="KW-1015">Disulfide bond</keyword>